<keyword evidence="2" id="KW-1185">Reference proteome</keyword>
<comment type="caution">
    <text evidence="1">The sequence shown here is derived from an EMBL/GenBank/DDBJ whole genome shotgun (WGS) entry which is preliminary data.</text>
</comment>
<gene>
    <name evidence="1" type="ORF">RPERSI_LOCUS30483</name>
</gene>
<accession>A0ACA9SH04</accession>
<feature type="non-terminal residue" evidence="1">
    <location>
        <position position="1"/>
    </location>
</feature>
<protein>
    <submittedName>
        <fullName evidence="1">12719_t:CDS:1</fullName>
    </submittedName>
</protein>
<name>A0ACA9SH04_9GLOM</name>
<sequence length="41" mass="4825">KMTSSTTKFQENLMQLQDKFCDFQRNIKISNDQIALDSMPK</sequence>
<organism evidence="1 2">
    <name type="scientific">Racocetra persica</name>
    <dbReference type="NCBI Taxonomy" id="160502"/>
    <lineage>
        <taxon>Eukaryota</taxon>
        <taxon>Fungi</taxon>
        <taxon>Fungi incertae sedis</taxon>
        <taxon>Mucoromycota</taxon>
        <taxon>Glomeromycotina</taxon>
        <taxon>Glomeromycetes</taxon>
        <taxon>Diversisporales</taxon>
        <taxon>Gigasporaceae</taxon>
        <taxon>Racocetra</taxon>
    </lineage>
</organism>
<dbReference type="EMBL" id="CAJVQC010119038">
    <property type="protein sequence ID" value="CAG8837931.1"/>
    <property type="molecule type" value="Genomic_DNA"/>
</dbReference>
<evidence type="ECO:0000313" key="2">
    <source>
        <dbReference type="Proteomes" id="UP000789920"/>
    </source>
</evidence>
<proteinExistence type="predicted"/>
<feature type="non-terminal residue" evidence="1">
    <location>
        <position position="41"/>
    </location>
</feature>
<reference evidence="1" key="1">
    <citation type="submission" date="2021-06" db="EMBL/GenBank/DDBJ databases">
        <authorList>
            <person name="Kallberg Y."/>
            <person name="Tangrot J."/>
            <person name="Rosling A."/>
        </authorList>
    </citation>
    <scope>NUCLEOTIDE SEQUENCE</scope>
    <source>
        <strain evidence="1">MA461A</strain>
    </source>
</reference>
<evidence type="ECO:0000313" key="1">
    <source>
        <dbReference type="EMBL" id="CAG8837931.1"/>
    </source>
</evidence>
<dbReference type="Proteomes" id="UP000789920">
    <property type="component" value="Unassembled WGS sequence"/>
</dbReference>